<dbReference type="PANTHER" id="PTHR11552">
    <property type="entry name" value="GLUCOSE-METHANOL-CHOLINE GMC OXIDOREDUCTASE"/>
    <property type="match status" value="1"/>
</dbReference>
<comment type="similarity">
    <text evidence="1">Belongs to the GMC oxidoreductase family.</text>
</comment>
<dbReference type="SUPFAM" id="SSF51905">
    <property type="entry name" value="FAD/NAD(P)-binding domain"/>
    <property type="match status" value="1"/>
</dbReference>
<evidence type="ECO:0000259" key="2">
    <source>
        <dbReference type="PROSITE" id="PS00624"/>
    </source>
</evidence>
<dbReference type="InterPro" id="IPR036188">
    <property type="entry name" value="FAD/NAD-bd_sf"/>
</dbReference>
<feature type="non-terminal residue" evidence="3">
    <location>
        <position position="228"/>
    </location>
</feature>
<dbReference type="Gene3D" id="3.30.560.10">
    <property type="entry name" value="Glucose Oxidase, domain 3"/>
    <property type="match status" value="1"/>
</dbReference>
<feature type="domain" description="Glucose-methanol-choline oxidoreductase N-terminal" evidence="2">
    <location>
        <begin position="18"/>
        <end position="32"/>
    </location>
</feature>
<dbReference type="Pfam" id="PF00732">
    <property type="entry name" value="GMC_oxred_N"/>
    <property type="match status" value="1"/>
</dbReference>
<comment type="caution">
    <text evidence="3">The sequence shown here is derived from an EMBL/GenBank/DDBJ whole genome shotgun (WGS) entry which is preliminary data.</text>
</comment>
<protein>
    <recommendedName>
        <fullName evidence="2">Glucose-methanol-choline oxidoreductase N-terminal domain-containing protein</fullName>
    </recommendedName>
</protein>
<dbReference type="Pfam" id="PF05199">
    <property type="entry name" value="GMC_oxred_C"/>
    <property type="match status" value="1"/>
</dbReference>
<dbReference type="AlphaFoldDB" id="A0A0T6BG45"/>
<keyword evidence="4" id="KW-1185">Reference proteome</keyword>
<sequence length="228" mass="25517">LVHHYYMNTIKEVILSAGSINSPQILMLSGIGPKEELEKFQIPVIQNLKVGENMQDHVALGGLTFVIDEPISLRLERVSGIRTVMNYAAMGDGPLTVLGGVEGLAFVNTKYANKSEDFPDIEFHFVSGSTNSDASQLSKVHGLTHEFYNRTFGPITAEDTWSVIPMLLRPRSRGVVKLKSKNPFHYPLIYANYFQDNHDMKVLVEGVKIAMALSKTRPFRKLKSYFNG</sequence>
<evidence type="ECO:0000313" key="3">
    <source>
        <dbReference type="EMBL" id="KRT86155.1"/>
    </source>
</evidence>
<dbReference type="GO" id="GO:0050660">
    <property type="term" value="F:flavin adenine dinucleotide binding"/>
    <property type="evidence" value="ECO:0007669"/>
    <property type="project" value="InterPro"/>
</dbReference>
<organism evidence="3 4">
    <name type="scientific">Oryctes borbonicus</name>
    <dbReference type="NCBI Taxonomy" id="1629725"/>
    <lineage>
        <taxon>Eukaryota</taxon>
        <taxon>Metazoa</taxon>
        <taxon>Ecdysozoa</taxon>
        <taxon>Arthropoda</taxon>
        <taxon>Hexapoda</taxon>
        <taxon>Insecta</taxon>
        <taxon>Pterygota</taxon>
        <taxon>Neoptera</taxon>
        <taxon>Endopterygota</taxon>
        <taxon>Coleoptera</taxon>
        <taxon>Polyphaga</taxon>
        <taxon>Scarabaeiformia</taxon>
        <taxon>Scarabaeidae</taxon>
        <taxon>Dynastinae</taxon>
        <taxon>Oryctes</taxon>
    </lineage>
</organism>
<dbReference type="Gene3D" id="3.50.50.60">
    <property type="entry name" value="FAD/NAD(P)-binding domain"/>
    <property type="match status" value="1"/>
</dbReference>
<dbReference type="SUPFAM" id="SSF54373">
    <property type="entry name" value="FAD-linked reductases, C-terminal domain"/>
    <property type="match status" value="1"/>
</dbReference>
<evidence type="ECO:0000313" key="4">
    <source>
        <dbReference type="Proteomes" id="UP000051574"/>
    </source>
</evidence>
<dbReference type="InterPro" id="IPR000172">
    <property type="entry name" value="GMC_OxRdtase_N"/>
</dbReference>
<dbReference type="GO" id="GO:0016614">
    <property type="term" value="F:oxidoreductase activity, acting on CH-OH group of donors"/>
    <property type="evidence" value="ECO:0007669"/>
    <property type="project" value="InterPro"/>
</dbReference>
<dbReference type="InterPro" id="IPR007867">
    <property type="entry name" value="GMC_OxRtase_C"/>
</dbReference>
<accession>A0A0T6BG45</accession>
<dbReference type="EMBL" id="LJIG01000785">
    <property type="protein sequence ID" value="KRT86155.1"/>
    <property type="molecule type" value="Genomic_DNA"/>
</dbReference>
<gene>
    <name evidence="3" type="ORF">AMK59_2218</name>
</gene>
<feature type="non-terminal residue" evidence="3">
    <location>
        <position position="1"/>
    </location>
</feature>
<proteinExistence type="inferred from homology"/>
<dbReference type="Proteomes" id="UP000051574">
    <property type="component" value="Unassembled WGS sequence"/>
</dbReference>
<dbReference type="InterPro" id="IPR012132">
    <property type="entry name" value="GMC_OxRdtase"/>
</dbReference>
<dbReference type="PROSITE" id="PS00624">
    <property type="entry name" value="GMC_OXRED_2"/>
    <property type="match status" value="1"/>
</dbReference>
<name>A0A0T6BG45_9SCAR</name>
<dbReference type="OrthoDB" id="269227at2759"/>
<evidence type="ECO:0000256" key="1">
    <source>
        <dbReference type="ARBA" id="ARBA00010790"/>
    </source>
</evidence>
<reference evidence="3 4" key="1">
    <citation type="submission" date="2015-09" db="EMBL/GenBank/DDBJ databases">
        <title>Draft genome of the scarab beetle Oryctes borbonicus.</title>
        <authorList>
            <person name="Meyer J.M."/>
            <person name="Markov G.V."/>
            <person name="Baskaran P."/>
            <person name="Herrmann M."/>
            <person name="Sommer R.J."/>
            <person name="Roedelsperger C."/>
        </authorList>
    </citation>
    <scope>NUCLEOTIDE SEQUENCE [LARGE SCALE GENOMIC DNA]</scope>
    <source>
        <strain evidence="3">OB123</strain>
        <tissue evidence="3">Whole animal</tissue>
    </source>
</reference>
<dbReference type="PANTHER" id="PTHR11552:SF227">
    <property type="entry name" value="GLUCOSE DEHYDROGENASE [FAD, QUINONE]-LIKE PROTEIN"/>
    <property type="match status" value="1"/>
</dbReference>